<keyword evidence="1" id="KW-0732">Signal</keyword>
<organism evidence="2 3">
    <name type="scientific">Rhodosorus marinus</name>
    <dbReference type="NCBI Taxonomy" id="101924"/>
    <lineage>
        <taxon>Eukaryota</taxon>
        <taxon>Rhodophyta</taxon>
        <taxon>Stylonematophyceae</taxon>
        <taxon>Stylonematales</taxon>
        <taxon>Stylonemataceae</taxon>
        <taxon>Rhodosorus</taxon>
    </lineage>
</organism>
<evidence type="ECO:0000313" key="2">
    <source>
        <dbReference type="EMBL" id="KAJ8900706.1"/>
    </source>
</evidence>
<comment type="caution">
    <text evidence="2">The sequence shown here is derived from an EMBL/GenBank/DDBJ whole genome shotgun (WGS) entry which is preliminary data.</text>
</comment>
<gene>
    <name evidence="2" type="ORF">NDN08_000007</name>
</gene>
<keyword evidence="3" id="KW-1185">Reference proteome</keyword>
<protein>
    <submittedName>
        <fullName evidence="2">Uncharacterized protein</fullName>
    </submittedName>
</protein>
<sequence length="329" mass="36076">MKAGHGVIVFVLLAAALTAHGQNEVNATEDDGTCVMSQKSAYCKKSVPGCVKGPFIKECDPEENCTQCCDAQCNLVTCNNCVGCKNQCHTGTIKKKTFYVDITCNLDRGLRHGMECIVCNCPEVWRGDIPECVMDTLKSDLMQKAVESEFCSQAERLDSLTLTCGDSTKNWKQIIASDPTVPKGYPYQCRNAESDKCIVSDRSFRNVKIKIEEGCDLSGGGPVCNEFEKIINTDCEKCKPGVEESSNTVRSGDVTETKTYCRKGNGFCTRVTKKCSVHFAEPHPCSKKCEHASKDGKCKYCKVGDKRKPRTPPLCVASLDAALYKGCKD</sequence>
<reference evidence="2 3" key="1">
    <citation type="journal article" date="2023" name="Nat. Commun.">
        <title>Origin of minicircular mitochondrial genomes in red algae.</title>
        <authorList>
            <person name="Lee Y."/>
            <person name="Cho C.H."/>
            <person name="Lee Y.M."/>
            <person name="Park S.I."/>
            <person name="Yang J.H."/>
            <person name="West J.A."/>
            <person name="Bhattacharya D."/>
            <person name="Yoon H.S."/>
        </authorList>
    </citation>
    <scope>NUCLEOTIDE SEQUENCE [LARGE SCALE GENOMIC DNA]</scope>
    <source>
        <strain evidence="2 3">CCMP1338</strain>
        <tissue evidence="2">Whole cell</tissue>
    </source>
</reference>
<feature type="chain" id="PRO_5043922514" evidence="1">
    <location>
        <begin position="22"/>
        <end position="329"/>
    </location>
</feature>
<dbReference type="Proteomes" id="UP001157974">
    <property type="component" value="Unassembled WGS sequence"/>
</dbReference>
<feature type="signal peptide" evidence="1">
    <location>
        <begin position="1"/>
        <end position="21"/>
    </location>
</feature>
<proteinExistence type="predicted"/>
<dbReference type="AlphaFoldDB" id="A0AAV8UGV2"/>
<accession>A0AAV8UGV2</accession>
<evidence type="ECO:0000256" key="1">
    <source>
        <dbReference type="SAM" id="SignalP"/>
    </source>
</evidence>
<evidence type="ECO:0000313" key="3">
    <source>
        <dbReference type="Proteomes" id="UP001157974"/>
    </source>
</evidence>
<dbReference type="EMBL" id="JAMWBK010000013">
    <property type="protein sequence ID" value="KAJ8900706.1"/>
    <property type="molecule type" value="Genomic_DNA"/>
</dbReference>
<name>A0AAV8UGV2_9RHOD</name>